<name>A0A8G0LPH3_9HYPO</name>
<keyword evidence="2" id="KW-1185">Reference proteome</keyword>
<sequence length="107" mass="12067">MNQEREKTFRSMAFIGLHLVISQHKEEAHQQSGQQYEIFFECNGIRLSSEDVRQTHDLSLKPSHPLNSGSRRPPSECFLCVAIKNAARIRQSLAPLGSPHTTPLSVL</sequence>
<organism evidence="1 2">
    <name type="scientific">Trichoderma simmonsii</name>
    <dbReference type="NCBI Taxonomy" id="1491479"/>
    <lineage>
        <taxon>Eukaryota</taxon>
        <taxon>Fungi</taxon>
        <taxon>Dikarya</taxon>
        <taxon>Ascomycota</taxon>
        <taxon>Pezizomycotina</taxon>
        <taxon>Sordariomycetes</taxon>
        <taxon>Hypocreomycetidae</taxon>
        <taxon>Hypocreales</taxon>
        <taxon>Hypocreaceae</taxon>
        <taxon>Trichoderma</taxon>
    </lineage>
</organism>
<dbReference type="AlphaFoldDB" id="A0A8G0LPH3"/>
<accession>A0A8G0LPH3</accession>
<gene>
    <name evidence="1" type="ORF">H0G86_012629</name>
</gene>
<evidence type="ECO:0000313" key="1">
    <source>
        <dbReference type="EMBL" id="QYT05747.1"/>
    </source>
</evidence>
<dbReference type="EMBL" id="CP075870">
    <property type="protein sequence ID" value="QYT05747.1"/>
    <property type="molecule type" value="Genomic_DNA"/>
</dbReference>
<reference evidence="1 2" key="1">
    <citation type="journal article" date="2021" name="BMC Genomics">
        <title>Telomere-to-telomere genome assembly of asparaginase-producing Trichoderma simmonsii.</title>
        <authorList>
            <person name="Chung D."/>
            <person name="Kwon Y.M."/>
            <person name="Yang Y."/>
        </authorList>
    </citation>
    <scope>NUCLEOTIDE SEQUENCE [LARGE SCALE GENOMIC DNA]</scope>
    <source>
        <strain evidence="1 2">GH-Sj1</strain>
    </source>
</reference>
<evidence type="ECO:0000313" key="2">
    <source>
        <dbReference type="Proteomes" id="UP000826661"/>
    </source>
</evidence>
<proteinExistence type="predicted"/>
<protein>
    <submittedName>
        <fullName evidence="1">Uncharacterized protein</fullName>
    </submittedName>
</protein>
<dbReference type="Proteomes" id="UP000826661">
    <property type="component" value="Chromosome VII"/>
</dbReference>